<feature type="domain" description="Tripartite ATP-independent periplasmic transporters DctQ component" evidence="10">
    <location>
        <begin position="23"/>
        <end position="152"/>
    </location>
</feature>
<dbReference type="InterPro" id="IPR055348">
    <property type="entry name" value="DctQ"/>
</dbReference>
<evidence type="ECO:0000256" key="4">
    <source>
        <dbReference type="ARBA" id="ARBA00022519"/>
    </source>
</evidence>
<dbReference type="RefSeq" id="WP_145890947.1">
    <property type="nucleotide sequence ID" value="NZ_VOBQ01000003.1"/>
</dbReference>
<dbReference type="OrthoDB" id="9791324at2"/>
<keyword evidence="4 9" id="KW-0997">Cell inner membrane</keyword>
<dbReference type="GO" id="GO:0015740">
    <property type="term" value="P:C4-dicarboxylate transport"/>
    <property type="evidence" value="ECO:0007669"/>
    <property type="project" value="TreeGrafter"/>
</dbReference>
<dbReference type="PANTHER" id="PTHR35011:SF2">
    <property type="entry name" value="2,3-DIKETO-L-GULONATE TRAP TRANSPORTER SMALL PERMEASE PROTEIN YIAM"/>
    <property type="match status" value="1"/>
</dbReference>
<organism evidence="11 12">
    <name type="scientific">Caenimonas sedimenti</name>
    <dbReference type="NCBI Taxonomy" id="2596921"/>
    <lineage>
        <taxon>Bacteria</taxon>
        <taxon>Pseudomonadati</taxon>
        <taxon>Pseudomonadota</taxon>
        <taxon>Betaproteobacteria</taxon>
        <taxon>Burkholderiales</taxon>
        <taxon>Comamonadaceae</taxon>
        <taxon>Caenimonas</taxon>
    </lineage>
</organism>
<evidence type="ECO:0000313" key="11">
    <source>
        <dbReference type="EMBL" id="TWO72565.1"/>
    </source>
</evidence>
<evidence type="ECO:0000256" key="5">
    <source>
        <dbReference type="ARBA" id="ARBA00022692"/>
    </source>
</evidence>
<comment type="function">
    <text evidence="9">Part of the tripartite ATP-independent periplasmic (TRAP) transport system.</text>
</comment>
<evidence type="ECO:0000259" key="10">
    <source>
        <dbReference type="Pfam" id="PF04290"/>
    </source>
</evidence>
<keyword evidence="12" id="KW-1185">Reference proteome</keyword>
<feature type="transmembrane region" description="Helical" evidence="9">
    <location>
        <begin position="48"/>
        <end position="65"/>
    </location>
</feature>
<keyword evidence="2 9" id="KW-0813">Transport</keyword>
<dbReference type="GO" id="GO:0022857">
    <property type="term" value="F:transmembrane transporter activity"/>
    <property type="evidence" value="ECO:0007669"/>
    <property type="project" value="UniProtKB-UniRule"/>
</dbReference>
<reference evidence="11 12" key="1">
    <citation type="submission" date="2019-07" db="EMBL/GenBank/DDBJ databases">
        <title>Caenimonas sedimenti sp. nov., isolated from activated sludge.</title>
        <authorList>
            <person name="Xu J."/>
        </authorList>
    </citation>
    <scope>NUCLEOTIDE SEQUENCE [LARGE SCALE GENOMIC DNA]</scope>
    <source>
        <strain evidence="11 12">HX-9-20</strain>
    </source>
</reference>
<evidence type="ECO:0000256" key="9">
    <source>
        <dbReference type="RuleBase" id="RU369079"/>
    </source>
</evidence>
<name>A0A562ZW90_9BURK</name>
<dbReference type="Pfam" id="PF04290">
    <property type="entry name" value="DctQ"/>
    <property type="match status" value="1"/>
</dbReference>
<evidence type="ECO:0000256" key="8">
    <source>
        <dbReference type="ARBA" id="ARBA00038436"/>
    </source>
</evidence>
<evidence type="ECO:0000256" key="6">
    <source>
        <dbReference type="ARBA" id="ARBA00022989"/>
    </source>
</evidence>
<dbReference type="PANTHER" id="PTHR35011">
    <property type="entry name" value="2,3-DIKETO-L-GULONATE TRAP TRANSPORTER SMALL PERMEASE PROTEIN YIAM"/>
    <property type="match status" value="1"/>
</dbReference>
<evidence type="ECO:0000256" key="2">
    <source>
        <dbReference type="ARBA" id="ARBA00022448"/>
    </source>
</evidence>
<dbReference type="GO" id="GO:0005886">
    <property type="term" value="C:plasma membrane"/>
    <property type="evidence" value="ECO:0007669"/>
    <property type="project" value="UniProtKB-SubCell"/>
</dbReference>
<proteinExistence type="inferred from homology"/>
<keyword evidence="3" id="KW-1003">Cell membrane</keyword>
<dbReference type="InterPro" id="IPR007387">
    <property type="entry name" value="TRAP_DctQ"/>
</dbReference>
<protein>
    <recommendedName>
        <fullName evidence="9">TRAP transporter small permease protein</fullName>
    </recommendedName>
</protein>
<dbReference type="AlphaFoldDB" id="A0A562ZW90"/>
<gene>
    <name evidence="11" type="ORF">FN976_03250</name>
</gene>
<evidence type="ECO:0000256" key="1">
    <source>
        <dbReference type="ARBA" id="ARBA00004429"/>
    </source>
</evidence>
<feature type="transmembrane region" description="Helical" evidence="9">
    <location>
        <begin position="127"/>
        <end position="148"/>
    </location>
</feature>
<evidence type="ECO:0000256" key="7">
    <source>
        <dbReference type="ARBA" id="ARBA00023136"/>
    </source>
</evidence>
<comment type="caution">
    <text evidence="11">The sequence shown here is derived from an EMBL/GenBank/DDBJ whole genome shotgun (WGS) entry which is preliminary data.</text>
</comment>
<keyword evidence="6 9" id="KW-1133">Transmembrane helix</keyword>
<keyword evidence="5 9" id="KW-0812">Transmembrane</keyword>
<feature type="transmembrane region" description="Helical" evidence="9">
    <location>
        <begin position="85"/>
        <end position="107"/>
    </location>
</feature>
<dbReference type="Proteomes" id="UP000318199">
    <property type="component" value="Unassembled WGS sequence"/>
</dbReference>
<feature type="transmembrane region" description="Helical" evidence="9">
    <location>
        <begin position="12"/>
        <end position="33"/>
    </location>
</feature>
<comment type="subcellular location">
    <subcellularLocation>
        <location evidence="1 9">Cell inner membrane</location>
        <topology evidence="1 9">Multi-pass membrane protein</topology>
    </subcellularLocation>
</comment>
<comment type="subunit">
    <text evidence="9">The complex comprises the extracytoplasmic solute receptor protein and the two transmembrane proteins.</text>
</comment>
<keyword evidence="7 9" id="KW-0472">Membrane</keyword>
<evidence type="ECO:0000313" key="12">
    <source>
        <dbReference type="Proteomes" id="UP000318199"/>
    </source>
</evidence>
<accession>A0A562ZW90</accession>
<dbReference type="EMBL" id="VOBQ01000003">
    <property type="protein sequence ID" value="TWO72565.1"/>
    <property type="molecule type" value="Genomic_DNA"/>
</dbReference>
<comment type="similarity">
    <text evidence="8 9">Belongs to the TRAP transporter small permease family.</text>
</comment>
<evidence type="ECO:0000256" key="3">
    <source>
        <dbReference type="ARBA" id="ARBA00022475"/>
    </source>
</evidence>
<sequence>MKTLIDYFHKILTWLLVGTVAILVVPVTMQIVSRYTGLVPSYIWTEELSRFLFIWMVMLGAMVAVREGTHFEVDVWPDLSPRAAALLRIVSNIFVLLFALVFVYWGVRFVRFGWSQQSELAELPMPFIFLAWPVAGLTWLVFLGEAFVRDIRLLTSKETA</sequence>